<keyword evidence="4" id="KW-1185">Reference proteome</keyword>
<reference evidence="2 3" key="1">
    <citation type="journal article" date="2014" name="PLoS Genet.">
        <title>The Genome of Spironucleus salmonicida Highlights a Fish Pathogen Adapted to Fluctuating Environments.</title>
        <authorList>
            <person name="Xu F."/>
            <person name="Jerlstrom-Hultqvist J."/>
            <person name="Einarsson E."/>
            <person name="Astvaldsson A."/>
            <person name="Svard S.G."/>
            <person name="Andersson J.O."/>
        </authorList>
    </citation>
    <scope>NUCLEOTIDE SEQUENCE</scope>
    <source>
        <strain evidence="3">ATCC 50377</strain>
    </source>
</reference>
<feature type="compositionally biased region" description="Basic and acidic residues" evidence="1">
    <location>
        <begin position="180"/>
        <end position="197"/>
    </location>
</feature>
<feature type="compositionally biased region" description="Basic residues" evidence="1">
    <location>
        <begin position="119"/>
        <end position="134"/>
    </location>
</feature>
<name>V6LQG4_9EUKA</name>
<organism evidence="2">
    <name type="scientific">Spironucleus salmonicida</name>
    <dbReference type="NCBI Taxonomy" id="348837"/>
    <lineage>
        <taxon>Eukaryota</taxon>
        <taxon>Metamonada</taxon>
        <taxon>Diplomonadida</taxon>
        <taxon>Hexamitidae</taxon>
        <taxon>Hexamitinae</taxon>
        <taxon>Spironucleus</taxon>
    </lineage>
</organism>
<evidence type="ECO:0000313" key="3">
    <source>
        <dbReference type="EMBL" id="KAH0576969.1"/>
    </source>
</evidence>
<protein>
    <submittedName>
        <fullName evidence="3">Eukaryotic rRNA processing protein EBP2</fullName>
    </submittedName>
</protein>
<proteinExistence type="predicted"/>
<dbReference type="EMBL" id="KI546147">
    <property type="protein sequence ID" value="EST42999.1"/>
    <property type="molecule type" value="Genomic_DNA"/>
</dbReference>
<feature type="region of interest" description="Disordered" evidence="1">
    <location>
        <begin position="100"/>
        <end position="139"/>
    </location>
</feature>
<dbReference type="AlphaFoldDB" id="V6LQG4"/>
<feature type="compositionally biased region" description="Basic and acidic residues" evidence="1">
    <location>
        <begin position="151"/>
        <end position="160"/>
    </location>
</feature>
<accession>V6LQG4</accession>
<feature type="compositionally biased region" description="Basic and acidic residues" evidence="1">
    <location>
        <begin position="100"/>
        <end position="118"/>
    </location>
</feature>
<evidence type="ECO:0000313" key="4">
    <source>
        <dbReference type="Proteomes" id="UP000018208"/>
    </source>
</evidence>
<dbReference type="EMBL" id="AUWU02000001">
    <property type="protein sequence ID" value="KAH0576969.1"/>
    <property type="molecule type" value="Genomic_DNA"/>
</dbReference>
<dbReference type="Proteomes" id="UP000018208">
    <property type="component" value="Unassembled WGS sequence"/>
</dbReference>
<dbReference type="VEuPathDB" id="GiardiaDB:SS50377_20317"/>
<evidence type="ECO:0000313" key="2">
    <source>
        <dbReference type="EMBL" id="EST42999.1"/>
    </source>
</evidence>
<sequence>MTEVNSSEHRVISALSSLIRKDEYYFDYLTYTSEDTIQKYDTDEELNIQQFKMAQLCVAHARAAFRKQDIPFVAPDEFETEKYRDPKVLNRVNMIESKRQKELEEAQRKHRDRLEKRQTGQKKNTKLKDRKVSKKMQNEVINKWKEARQVAKKNGMDDAKLPTLEQIENQVKKDKRISRTFKDKKYGKPRTDKRNDKSSAVQDKYQHRQFSNLKTKARKE</sequence>
<dbReference type="Pfam" id="PF05890">
    <property type="entry name" value="Ebp2"/>
    <property type="match status" value="1"/>
</dbReference>
<reference evidence="3" key="2">
    <citation type="submission" date="2020-12" db="EMBL/GenBank/DDBJ databases">
        <title>New Spironucleus salmonicida genome in near-complete chromosomes.</title>
        <authorList>
            <person name="Xu F."/>
            <person name="Kurt Z."/>
            <person name="Jimenez-Gonzalez A."/>
            <person name="Astvaldsson A."/>
            <person name="Andersson J.O."/>
            <person name="Svard S.G."/>
        </authorList>
    </citation>
    <scope>NUCLEOTIDE SEQUENCE</scope>
    <source>
        <strain evidence="3">ATCC 50377</strain>
    </source>
</reference>
<dbReference type="InterPro" id="IPR008610">
    <property type="entry name" value="Ebp2"/>
</dbReference>
<evidence type="ECO:0000256" key="1">
    <source>
        <dbReference type="SAM" id="MobiDB-lite"/>
    </source>
</evidence>
<feature type="region of interest" description="Disordered" evidence="1">
    <location>
        <begin position="151"/>
        <end position="220"/>
    </location>
</feature>
<gene>
    <name evidence="2" type="ORF">SS50377_17300</name>
    <name evidence="3" type="ORF">SS50377_20317</name>
</gene>